<evidence type="ECO:0000313" key="3">
    <source>
        <dbReference type="Proteomes" id="UP000224006"/>
    </source>
</evidence>
<dbReference type="KEGG" id="bbes:BESB_021390"/>
<comment type="caution">
    <text evidence="2">The sequence shown here is derived from an EMBL/GenBank/DDBJ whole genome shotgun (WGS) entry which is preliminary data.</text>
</comment>
<feature type="region of interest" description="Disordered" evidence="1">
    <location>
        <begin position="35"/>
        <end position="243"/>
    </location>
</feature>
<sequence length="364" mass="38859">MDYSSSELPSVPEETDEEYAERLQKWVDSAATHLGTAKAQATRDEELTDETGLWEGHSFSKPMPSAITADEEPGGARQEEELSPHPRSSAITAKEKQRAAGQDNDLSPEPAPSAGTGEEEQGRGGQDNDLSSELTPSRGTGEEEQGRAGQGNDLSSELAPSRGTGEEEQGRAGREALPTVPAIPITEAQEGTRQDSQLSARHSPTGTDGGPHVEVSEEKGDLNGLESDQQNGTPTVIQQSRDQSAAARQQVVACLDKLQSAPTAVDPKKVCGGAKNGSFDKCVERVTHWIQSGSLDCLLVNFEVEAAGGRSLTVVLPENASEFLYFARLYQVLKRGPCRDLPNETEFGRAVAASMYTTPEALGR</sequence>
<organism evidence="2 3">
    <name type="scientific">Besnoitia besnoiti</name>
    <name type="common">Apicomplexan protozoan</name>
    <dbReference type="NCBI Taxonomy" id="94643"/>
    <lineage>
        <taxon>Eukaryota</taxon>
        <taxon>Sar</taxon>
        <taxon>Alveolata</taxon>
        <taxon>Apicomplexa</taxon>
        <taxon>Conoidasida</taxon>
        <taxon>Coccidia</taxon>
        <taxon>Eucoccidiorida</taxon>
        <taxon>Eimeriorina</taxon>
        <taxon>Sarcocystidae</taxon>
        <taxon>Besnoitia</taxon>
    </lineage>
</organism>
<name>A0A2A9M0W9_BESBE</name>
<dbReference type="OrthoDB" id="330909at2759"/>
<proteinExistence type="predicted"/>
<dbReference type="Proteomes" id="UP000224006">
    <property type="component" value="Chromosome XI"/>
</dbReference>
<feature type="compositionally biased region" description="Polar residues" evidence="1">
    <location>
        <begin position="128"/>
        <end position="138"/>
    </location>
</feature>
<dbReference type="VEuPathDB" id="ToxoDB:BESB_021390"/>
<keyword evidence="3" id="KW-1185">Reference proteome</keyword>
<dbReference type="RefSeq" id="XP_029216207.1">
    <property type="nucleotide sequence ID" value="XM_029360848.1"/>
</dbReference>
<evidence type="ECO:0000256" key="1">
    <source>
        <dbReference type="SAM" id="MobiDB-lite"/>
    </source>
</evidence>
<gene>
    <name evidence="2" type="ORF">BESB_021390</name>
</gene>
<evidence type="ECO:0000313" key="2">
    <source>
        <dbReference type="EMBL" id="PFH32198.1"/>
    </source>
</evidence>
<dbReference type="GeneID" id="40307200"/>
<dbReference type="AlphaFoldDB" id="A0A2A9M0W9"/>
<dbReference type="EMBL" id="NWUJ01000012">
    <property type="protein sequence ID" value="PFH32198.1"/>
    <property type="molecule type" value="Genomic_DNA"/>
</dbReference>
<feature type="compositionally biased region" description="Polar residues" evidence="1">
    <location>
        <begin position="189"/>
        <end position="206"/>
    </location>
</feature>
<feature type="compositionally biased region" description="Polar residues" evidence="1">
    <location>
        <begin position="226"/>
        <end position="237"/>
    </location>
</feature>
<feature type="region of interest" description="Disordered" evidence="1">
    <location>
        <begin position="1"/>
        <end position="21"/>
    </location>
</feature>
<feature type="compositionally biased region" description="Basic and acidic residues" evidence="1">
    <location>
        <begin position="164"/>
        <end position="174"/>
    </location>
</feature>
<accession>A0A2A9M0W9</accession>
<reference evidence="2 3" key="1">
    <citation type="submission" date="2017-09" db="EMBL/GenBank/DDBJ databases">
        <title>Genome sequencing of Besnoitia besnoiti strain Bb-Ger1.</title>
        <authorList>
            <person name="Schares G."/>
            <person name="Venepally P."/>
            <person name="Lorenzi H.A."/>
        </authorList>
    </citation>
    <scope>NUCLEOTIDE SEQUENCE [LARGE SCALE GENOMIC DNA]</scope>
    <source>
        <strain evidence="2 3">Bb-Ger1</strain>
    </source>
</reference>
<protein>
    <submittedName>
        <fullName evidence="2">Uncharacterized protein</fullName>
    </submittedName>
</protein>